<dbReference type="EC" id="6.2.1.3" evidence="5"/>
<evidence type="ECO:0000256" key="4">
    <source>
        <dbReference type="ARBA" id="ARBA00023136"/>
    </source>
</evidence>
<sequence length="417" mass="43970">MTVVAGWQSRRESVVEPAVLWARAAALAGADPARPLLNLCVDRMDFATVLLAAARRGQPCLLPSADSAAAIEAVLARYPDAQACRDVDAPLPRTGTRDAQGLDKLPDAQLATVGFTSGSTGAPKPVSKTWANLLGDARCLVAGLDRHGLAQHAALVATVPPQHMYGLELTVLTVLAGRYRVHAGRPFFPADVASALEAVDGPRVLVSTPVHLQAVLKSQVVLPPIDVVISASAPLSAELARSLESTLGCRVVEIYGSTETGAIASREPCRDAIWQLFPGIRFDAVDGGLVCEHLPQQAQVQDQIEVVNATGFRLLGRPDDMIKVAGKRYSRQALTRQLLAIPGVEDAAVVGLSGAGRVGAVVVGSPSSSQIRRWLAERIDPVFIPRPLRRVSAIPKTATGKPTAAAIRVLLEQGEAD</sequence>
<dbReference type="Pfam" id="PF00501">
    <property type="entry name" value="AMP-binding"/>
    <property type="match status" value="1"/>
</dbReference>
<name>A0A363UJ97_9GAMM</name>
<evidence type="ECO:0000256" key="1">
    <source>
        <dbReference type="ARBA" id="ARBA00004170"/>
    </source>
</evidence>
<dbReference type="Pfam" id="PF13193">
    <property type="entry name" value="AMP-binding_C"/>
    <property type="match status" value="1"/>
</dbReference>
<dbReference type="PROSITE" id="PS00455">
    <property type="entry name" value="AMP_BINDING"/>
    <property type="match status" value="1"/>
</dbReference>
<protein>
    <recommendedName>
        <fullName evidence="6">Long-chain-fatty-acid--CoA ligase</fullName>
        <ecNumber evidence="5">6.2.1.3</ecNumber>
    </recommendedName>
    <alternativeName>
        <fullName evidence="7">Long-chain acyl-CoA synthetase</fullName>
    </alternativeName>
</protein>
<gene>
    <name evidence="10" type="ORF">DEH80_11925</name>
</gene>
<dbReference type="InterPro" id="IPR020845">
    <property type="entry name" value="AMP-binding_CS"/>
</dbReference>
<evidence type="ECO:0000256" key="2">
    <source>
        <dbReference type="ARBA" id="ARBA00005005"/>
    </source>
</evidence>
<organism evidence="10 11">
    <name type="scientific">Abyssibacter profundi</name>
    <dbReference type="NCBI Taxonomy" id="2182787"/>
    <lineage>
        <taxon>Bacteria</taxon>
        <taxon>Pseudomonadati</taxon>
        <taxon>Pseudomonadota</taxon>
        <taxon>Gammaproteobacteria</taxon>
        <taxon>Chromatiales</taxon>
        <taxon>Oceanococcaceae</taxon>
        <taxon>Abyssibacter</taxon>
    </lineage>
</organism>
<proteinExistence type="predicted"/>
<dbReference type="GO" id="GO:0004467">
    <property type="term" value="F:long-chain fatty acid-CoA ligase activity"/>
    <property type="evidence" value="ECO:0007669"/>
    <property type="project" value="UniProtKB-EC"/>
</dbReference>
<dbReference type="PANTHER" id="PTHR43767:SF8">
    <property type="entry name" value="LONG-CHAIN-FATTY-ACID--COA LIGASE"/>
    <property type="match status" value="1"/>
</dbReference>
<feature type="domain" description="AMP-dependent synthetase/ligase" evidence="8">
    <location>
        <begin position="102"/>
        <end position="267"/>
    </location>
</feature>
<evidence type="ECO:0000313" key="10">
    <source>
        <dbReference type="EMBL" id="PWN55494.1"/>
    </source>
</evidence>
<dbReference type="InterPro" id="IPR042099">
    <property type="entry name" value="ANL_N_sf"/>
</dbReference>
<dbReference type="Gene3D" id="3.30.300.30">
    <property type="match status" value="1"/>
</dbReference>
<accession>A0A363UJ97</accession>
<dbReference type="Proteomes" id="UP000251800">
    <property type="component" value="Unassembled WGS sequence"/>
</dbReference>
<evidence type="ECO:0000256" key="3">
    <source>
        <dbReference type="ARBA" id="ARBA00022598"/>
    </source>
</evidence>
<dbReference type="GO" id="GO:0016020">
    <property type="term" value="C:membrane"/>
    <property type="evidence" value="ECO:0007669"/>
    <property type="project" value="UniProtKB-SubCell"/>
</dbReference>
<comment type="pathway">
    <text evidence="2">Lipid metabolism; fatty acid beta-oxidation.</text>
</comment>
<dbReference type="SUPFAM" id="SSF56801">
    <property type="entry name" value="Acetyl-CoA synthetase-like"/>
    <property type="match status" value="1"/>
</dbReference>
<dbReference type="InterPro" id="IPR045851">
    <property type="entry name" value="AMP-bd_C_sf"/>
</dbReference>
<dbReference type="RefSeq" id="WP_109720732.1">
    <property type="nucleotide sequence ID" value="NZ_QEQK01000010.1"/>
</dbReference>
<dbReference type="OrthoDB" id="9787658at2"/>
<dbReference type="AlphaFoldDB" id="A0A363UJ97"/>
<keyword evidence="3 10" id="KW-0436">Ligase</keyword>
<comment type="subcellular location">
    <subcellularLocation>
        <location evidence="1">Membrane</location>
        <topology evidence="1">Peripheral membrane protein</topology>
    </subcellularLocation>
</comment>
<dbReference type="InterPro" id="IPR050237">
    <property type="entry name" value="ATP-dep_AMP-bd_enzyme"/>
</dbReference>
<dbReference type="InterPro" id="IPR000873">
    <property type="entry name" value="AMP-dep_synth/lig_dom"/>
</dbReference>
<feature type="domain" description="AMP-binding enzyme C-terminal" evidence="9">
    <location>
        <begin position="338"/>
        <end position="401"/>
    </location>
</feature>
<keyword evidence="11" id="KW-1185">Reference proteome</keyword>
<evidence type="ECO:0000313" key="11">
    <source>
        <dbReference type="Proteomes" id="UP000251800"/>
    </source>
</evidence>
<dbReference type="Gene3D" id="3.40.50.12780">
    <property type="entry name" value="N-terminal domain of ligase-like"/>
    <property type="match status" value="1"/>
</dbReference>
<evidence type="ECO:0000256" key="7">
    <source>
        <dbReference type="ARBA" id="ARBA00042773"/>
    </source>
</evidence>
<dbReference type="InterPro" id="IPR025110">
    <property type="entry name" value="AMP-bd_C"/>
</dbReference>
<evidence type="ECO:0000259" key="8">
    <source>
        <dbReference type="Pfam" id="PF00501"/>
    </source>
</evidence>
<evidence type="ECO:0000256" key="6">
    <source>
        <dbReference type="ARBA" id="ARBA00039545"/>
    </source>
</evidence>
<dbReference type="PANTHER" id="PTHR43767">
    <property type="entry name" value="LONG-CHAIN-FATTY-ACID--COA LIGASE"/>
    <property type="match status" value="1"/>
</dbReference>
<keyword evidence="4" id="KW-0472">Membrane</keyword>
<reference evidence="10 11" key="1">
    <citation type="submission" date="2018-05" db="EMBL/GenBank/DDBJ databases">
        <title>Abyssibacter profundi OUC007T gen. nov., sp. nov, a marine bacterium isolated from seawater of the Mariana Trench.</title>
        <authorList>
            <person name="Zhou S."/>
        </authorList>
    </citation>
    <scope>NUCLEOTIDE SEQUENCE [LARGE SCALE GENOMIC DNA]</scope>
    <source>
        <strain evidence="10 11">OUC007</strain>
    </source>
</reference>
<comment type="caution">
    <text evidence="10">The sequence shown here is derived from an EMBL/GenBank/DDBJ whole genome shotgun (WGS) entry which is preliminary data.</text>
</comment>
<evidence type="ECO:0000259" key="9">
    <source>
        <dbReference type="Pfam" id="PF13193"/>
    </source>
</evidence>
<evidence type="ECO:0000256" key="5">
    <source>
        <dbReference type="ARBA" id="ARBA00026121"/>
    </source>
</evidence>
<dbReference type="EMBL" id="QEQK01000010">
    <property type="protein sequence ID" value="PWN55494.1"/>
    <property type="molecule type" value="Genomic_DNA"/>
</dbReference>